<protein>
    <submittedName>
        <fullName evidence="2">Uncharacterized protein</fullName>
    </submittedName>
</protein>
<keyword evidence="1" id="KW-0472">Membrane</keyword>
<evidence type="ECO:0000256" key="1">
    <source>
        <dbReference type="SAM" id="Phobius"/>
    </source>
</evidence>
<keyword evidence="1" id="KW-1133">Transmembrane helix</keyword>
<feature type="transmembrane region" description="Helical" evidence="1">
    <location>
        <begin position="13"/>
        <end position="43"/>
    </location>
</feature>
<organism evidence="2 3">
    <name type="scientific">Volvox reticuliferus</name>
    <dbReference type="NCBI Taxonomy" id="1737510"/>
    <lineage>
        <taxon>Eukaryota</taxon>
        <taxon>Viridiplantae</taxon>
        <taxon>Chlorophyta</taxon>
        <taxon>core chlorophytes</taxon>
        <taxon>Chlorophyceae</taxon>
        <taxon>CS clade</taxon>
        <taxon>Chlamydomonadales</taxon>
        <taxon>Volvocaceae</taxon>
        <taxon>Volvox</taxon>
    </lineage>
</organism>
<comment type="caution">
    <text evidence="2">The sequence shown here is derived from an EMBL/GenBank/DDBJ whole genome shotgun (WGS) entry which is preliminary data.</text>
</comment>
<accession>A0A8J4D7R4</accession>
<proteinExistence type="predicted"/>
<dbReference type="AlphaFoldDB" id="A0A8J4D7R4"/>
<feature type="non-terminal residue" evidence="2">
    <location>
        <position position="1"/>
    </location>
</feature>
<dbReference type="Proteomes" id="UP000722791">
    <property type="component" value="Unassembled WGS sequence"/>
</dbReference>
<dbReference type="EMBL" id="BNCQ01000001">
    <property type="protein sequence ID" value="GIL94252.1"/>
    <property type="molecule type" value="Genomic_DNA"/>
</dbReference>
<sequence length="120" mass="13138">RRLMLLLVALFELYIMIVCGVMVLMLIIMVHLLSQLLLLLLLLHQEDAGSQLQFLGCDIEEAGTAAGAAQPHVLCATESGRSGQGFLRGSTDIVFIRNGIVTGQAAVAFVRMWKNMHTKD</sequence>
<gene>
    <name evidence="2" type="ORF">Vretimale_503</name>
</gene>
<name>A0A8J4D7R4_9CHLO</name>
<evidence type="ECO:0000313" key="2">
    <source>
        <dbReference type="EMBL" id="GIL94252.1"/>
    </source>
</evidence>
<keyword evidence="1" id="KW-0812">Transmembrane</keyword>
<reference evidence="2" key="1">
    <citation type="journal article" date="2021" name="Proc. Natl. Acad. Sci. U.S.A.">
        <title>Three genomes in the algal genus Volvox reveal the fate of a haploid sex-determining region after a transition to homothallism.</title>
        <authorList>
            <person name="Yamamoto K."/>
            <person name="Hamaji T."/>
            <person name="Kawai-Toyooka H."/>
            <person name="Matsuzaki R."/>
            <person name="Takahashi F."/>
            <person name="Nishimura Y."/>
            <person name="Kawachi M."/>
            <person name="Noguchi H."/>
            <person name="Minakuchi Y."/>
            <person name="Umen J.G."/>
            <person name="Toyoda A."/>
            <person name="Nozaki H."/>
        </authorList>
    </citation>
    <scope>NUCLEOTIDE SEQUENCE</scope>
    <source>
        <strain evidence="2">NIES-3785</strain>
    </source>
</reference>
<evidence type="ECO:0000313" key="3">
    <source>
        <dbReference type="Proteomes" id="UP000722791"/>
    </source>
</evidence>